<dbReference type="Pfam" id="PF04055">
    <property type="entry name" value="Radical_SAM"/>
    <property type="match status" value="1"/>
</dbReference>
<feature type="domain" description="Radical SAM core" evidence="6">
    <location>
        <begin position="19"/>
        <end position="255"/>
    </location>
</feature>
<evidence type="ECO:0000259" key="6">
    <source>
        <dbReference type="PROSITE" id="PS51918"/>
    </source>
</evidence>
<evidence type="ECO:0000256" key="5">
    <source>
        <dbReference type="ARBA" id="ARBA00023014"/>
    </source>
</evidence>
<dbReference type="InterPro" id="IPR023885">
    <property type="entry name" value="4Fe4S-binding_SPASM_dom"/>
</dbReference>
<dbReference type="EMBL" id="JAQQXR010000004">
    <property type="protein sequence ID" value="MDC8758316.1"/>
    <property type="molecule type" value="Genomic_DNA"/>
</dbReference>
<comment type="caution">
    <text evidence="7">The sequence shown here is derived from an EMBL/GenBank/DDBJ whole genome shotgun (WGS) entry which is preliminary data.</text>
</comment>
<dbReference type="InterPro" id="IPR023867">
    <property type="entry name" value="Sulphatase_maturase_rSAM"/>
</dbReference>
<gene>
    <name evidence="7" type="ORF">OIK44_12015</name>
</gene>
<dbReference type="Gene3D" id="3.20.20.70">
    <property type="entry name" value="Aldolase class I"/>
    <property type="match status" value="1"/>
</dbReference>
<evidence type="ECO:0000313" key="8">
    <source>
        <dbReference type="Proteomes" id="UP001221208"/>
    </source>
</evidence>
<organism evidence="7 8">
    <name type="scientific">Janthinobacterium fluminis</name>
    <dbReference type="NCBI Taxonomy" id="2987524"/>
    <lineage>
        <taxon>Bacteria</taxon>
        <taxon>Pseudomonadati</taxon>
        <taxon>Pseudomonadota</taxon>
        <taxon>Betaproteobacteria</taxon>
        <taxon>Burkholderiales</taxon>
        <taxon>Oxalobacteraceae</taxon>
        <taxon>Janthinobacterium</taxon>
    </lineage>
</organism>
<name>A0ABT5K0U1_9BURK</name>
<dbReference type="CDD" id="cd01335">
    <property type="entry name" value="Radical_SAM"/>
    <property type="match status" value="1"/>
</dbReference>
<evidence type="ECO:0000256" key="3">
    <source>
        <dbReference type="ARBA" id="ARBA00022723"/>
    </source>
</evidence>
<dbReference type="SFLD" id="SFLDG01072">
    <property type="entry name" value="dehydrogenase_like"/>
    <property type="match status" value="1"/>
</dbReference>
<keyword evidence="3" id="KW-0479">Metal-binding</keyword>
<evidence type="ECO:0000256" key="1">
    <source>
        <dbReference type="ARBA" id="ARBA00001966"/>
    </source>
</evidence>
<protein>
    <submittedName>
        <fullName evidence="7">Radical SAM protein</fullName>
    </submittedName>
</protein>
<evidence type="ECO:0000256" key="2">
    <source>
        <dbReference type="ARBA" id="ARBA00022691"/>
    </source>
</evidence>
<dbReference type="InterPro" id="IPR058240">
    <property type="entry name" value="rSAM_sf"/>
</dbReference>
<dbReference type="InterPro" id="IPR013785">
    <property type="entry name" value="Aldolase_TIM"/>
</dbReference>
<keyword evidence="2" id="KW-0949">S-adenosyl-L-methionine</keyword>
<dbReference type="SUPFAM" id="SSF102114">
    <property type="entry name" value="Radical SAM enzymes"/>
    <property type="match status" value="1"/>
</dbReference>
<dbReference type="SFLD" id="SFLDG01067">
    <property type="entry name" value="SPASM/twitch_domain_containing"/>
    <property type="match status" value="1"/>
</dbReference>
<keyword evidence="8" id="KW-1185">Reference proteome</keyword>
<dbReference type="RefSeq" id="WP_273670992.1">
    <property type="nucleotide sequence ID" value="NZ_JAQQXR010000004.1"/>
</dbReference>
<evidence type="ECO:0000256" key="4">
    <source>
        <dbReference type="ARBA" id="ARBA00023004"/>
    </source>
</evidence>
<dbReference type="Proteomes" id="UP001221208">
    <property type="component" value="Unassembled WGS sequence"/>
</dbReference>
<dbReference type="PANTHER" id="PTHR43273">
    <property type="entry name" value="ANAEROBIC SULFATASE-MATURATING ENZYME HOMOLOG ASLB-RELATED"/>
    <property type="match status" value="1"/>
</dbReference>
<dbReference type="PANTHER" id="PTHR43273:SF8">
    <property type="entry name" value="RADICAL SAM DOMAIN PROTEIN"/>
    <property type="match status" value="1"/>
</dbReference>
<sequence length="410" mass="45783">MKNSNLLGKCGTAPSSAIKPDILSIVLKVTERCNLACPYCYFFFSGDETYKQHPPFIPKGTVGEVIRFIRQAIEAGGVRQVRIGLHGGEPLLLKISKFAELCEAFRSALDPLCELMLIVQTNGVLVTREWVELFSRFKIRVGVSIDGNEAVHNIFRITKKGAGTYAETRRGWNLLNQSMADGELPSANILCVISPQQSGAAIYKHFIQELKASGVNFLLPDMTHDSPEATERYIEGCGDFMIDVFKAWSEYGGRKGFGTVRFIDEVIGPLMNDELCRRSALSKFEPLGQFVISSNGEVSPDDVIRGIAPRFRGLNYNVASHQCQELQESSVWQELENARRSLPSACRECVWKSICGGGAYQHRYSEENGFDNPSVYCSALKRFYGHVTKQVVAAGYPIEEIERRLELAWN</sequence>
<accession>A0ABT5K0U1</accession>
<reference evidence="7 8" key="1">
    <citation type="submission" date="2022-10" db="EMBL/GenBank/DDBJ databases">
        <title>Janthinobacterium sp. hw3 Genome sequencing.</title>
        <authorList>
            <person name="Park S."/>
        </authorList>
    </citation>
    <scope>NUCLEOTIDE SEQUENCE [LARGE SCALE GENOMIC DNA]</scope>
    <source>
        <strain evidence="8">hw3</strain>
    </source>
</reference>
<keyword evidence="5" id="KW-0411">Iron-sulfur</keyword>
<dbReference type="SFLD" id="SFLDS00029">
    <property type="entry name" value="Radical_SAM"/>
    <property type="match status" value="1"/>
</dbReference>
<evidence type="ECO:0000313" key="7">
    <source>
        <dbReference type="EMBL" id="MDC8758316.1"/>
    </source>
</evidence>
<comment type="cofactor">
    <cofactor evidence="1">
        <name>[4Fe-4S] cluster</name>
        <dbReference type="ChEBI" id="CHEBI:49883"/>
    </cofactor>
</comment>
<proteinExistence type="predicted"/>
<keyword evidence="4" id="KW-0408">Iron</keyword>
<dbReference type="NCBIfam" id="TIGR04085">
    <property type="entry name" value="rSAM_more_4Fe4S"/>
    <property type="match status" value="1"/>
</dbReference>
<dbReference type="SFLD" id="SFLDG01386">
    <property type="entry name" value="main_SPASM_domain-containing"/>
    <property type="match status" value="1"/>
</dbReference>
<dbReference type="PROSITE" id="PS51918">
    <property type="entry name" value="RADICAL_SAM"/>
    <property type="match status" value="1"/>
</dbReference>
<dbReference type="InterPro" id="IPR007197">
    <property type="entry name" value="rSAM"/>
</dbReference>